<dbReference type="SUPFAM" id="SSF81383">
    <property type="entry name" value="F-box domain"/>
    <property type="match status" value="1"/>
</dbReference>
<organism evidence="3 4">
    <name type="scientific">Dinoponera quadriceps</name>
    <name type="common">South American ant</name>
    <dbReference type="NCBI Taxonomy" id="609295"/>
    <lineage>
        <taxon>Eukaryota</taxon>
        <taxon>Metazoa</taxon>
        <taxon>Ecdysozoa</taxon>
        <taxon>Arthropoda</taxon>
        <taxon>Hexapoda</taxon>
        <taxon>Insecta</taxon>
        <taxon>Pterygota</taxon>
        <taxon>Neoptera</taxon>
        <taxon>Endopterygota</taxon>
        <taxon>Hymenoptera</taxon>
        <taxon>Apocrita</taxon>
        <taxon>Aculeata</taxon>
        <taxon>Formicoidea</taxon>
        <taxon>Formicidae</taxon>
        <taxon>Ponerinae</taxon>
        <taxon>Ponerini</taxon>
        <taxon>Dinoponera</taxon>
    </lineage>
</organism>
<sequence>MCDLPVNDMISYEGNTFEVVPISEETTIGKKESIIFAEQFVQDVCDFSSQYGSNISISYTGYNIAGKPSKFPDYGDFPQAFVMRTYGPWWDRAPSRLMDYMPQNNEDTVSQDYIVVEYNHEVYPIRVSVYETYNPGSVIAIWAQDCHGQWFQLWNGPPQIVPHKPRIFSPRLQLCNFKTKTLRLEFNHSLLDYYTELDAVLLIGTTELIIPNDRQHNQNLSNLLQELSCIDSHNEDIHNLTPDYSNANQDLAILKKTLHTHCTIYKSKIIENFSKSKLISKLGQHYRCIPPVEEAFNSLQQFLQEEFPKLIKDIYLSSSSSLYGSKLSSNKSSSSALSKSKEPPCGSFSALPDETVLKILKNLDLKSLCRLCRVNKHFNNIARDALLYTCLNLKPYWHCLDTQALNNLAPRCQYLRQLDLSWCGNYNMFKYQNIVSFLNSCGSLLTHLRLNCCHIVNDIVIYEVSKICKNLKELCLRNCEEITSKGFSRLENLEFLERLELYGTTIETATLCSILRRNPRMRHLNVAGMHDRLNVDEVAVELGNSCPYLESVDFWKAQTFTPHGLRALARCKNLREVDFGWCGGMGAPGDSLRALLSSCQHLEKVFLAALRGLTDRDLEPLLLCQHLQQLDLLGARSLTPDICYGFLLCCPKLEMIDLSFCESISDSKIQEWRQQYPHVSVKRSFQAIKPI</sequence>
<dbReference type="SUPFAM" id="SSF52047">
    <property type="entry name" value="RNI-like"/>
    <property type="match status" value="1"/>
</dbReference>
<dbReference type="AlphaFoldDB" id="A0A6P3YAC1"/>
<dbReference type="PROSITE" id="PS50181">
    <property type="entry name" value="FBOX"/>
    <property type="match status" value="1"/>
</dbReference>
<dbReference type="Pfam" id="PF12937">
    <property type="entry name" value="F-box-like"/>
    <property type="match status" value="1"/>
</dbReference>
<dbReference type="SMART" id="SM00256">
    <property type="entry name" value="FBOX"/>
    <property type="match status" value="1"/>
</dbReference>
<protein>
    <submittedName>
        <fullName evidence="4">F-box/LRR-repeat protein 4 isoform X2</fullName>
    </submittedName>
</protein>
<reference evidence="4" key="1">
    <citation type="submission" date="2025-08" db="UniProtKB">
        <authorList>
            <consortium name="RefSeq"/>
        </authorList>
    </citation>
    <scope>IDENTIFICATION</scope>
</reference>
<dbReference type="Gene3D" id="1.20.1280.50">
    <property type="match status" value="1"/>
</dbReference>
<keyword evidence="1" id="KW-0833">Ubl conjugation pathway</keyword>
<accession>A0A6P3YAC1</accession>
<evidence type="ECO:0000256" key="1">
    <source>
        <dbReference type="ARBA" id="ARBA00022786"/>
    </source>
</evidence>
<evidence type="ECO:0000313" key="3">
    <source>
        <dbReference type="Proteomes" id="UP000515204"/>
    </source>
</evidence>
<dbReference type="InterPro" id="IPR036047">
    <property type="entry name" value="F-box-like_dom_sf"/>
</dbReference>
<dbReference type="InterPro" id="IPR032675">
    <property type="entry name" value="LRR_dom_sf"/>
</dbReference>
<dbReference type="RefSeq" id="XP_014487328.1">
    <property type="nucleotide sequence ID" value="XM_014631842.1"/>
</dbReference>
<dbReference type="SMART" id="SM00367">
    <property type="entry name" value="LRR_CC"/>
    <property type="match status" value="6"/>
</dbReference>
<dbReference type="PANTHER" id="PTHR13318:SF152">
    <property type="entry name" value="F-BOX_LRR-REPEAT PROTEIN 4"/>
    <property type="match status" value="1"/>
</dbReference>
<dbReference type="Proteomes" id="UP000515204">
    <property type="component" value="Unplaced"/>
</dbReference>
<dbReference type="GeneID" id="106751062"/>
<dbReference type="GO" id="GO:0031146">
    <property type="term" value="P:SCF-dependent proteasomal ubiquitin-dependent protein catabolic process"/>
    <property type="evidence" value="ECO:0007669"/>
    <property type="project" value="TreeGrafter"/>
</dbReference>
<evidence type="ECO:0000313" key="4">
    <source>
        <dbReference type="RefSeq" id="XP_014487328.1"/>
    </source>
</evidence>
<gene>
    <name evidence="4" type="primary">LOC106751062</name>
</gene>
<dbReference type="PANTHER" id="PTHR13318">
    <property type="entry name" value="PARTNER OF PAIRED, ISOFORM B-RELATED"/>
    <property type="match status" value="1"/>
</dbReference>
<dbReference type="InterPro" id="IPR006553">
    <property type="entry name" value="Leu-rich_rpt_Cys-con_subtyp"/>
</dbReference>
<name>A0A6P3YAC1_DINQU</name>
<evidence type="ECO:0000259" key="2">
    <source>
        <dbReference type="PROSITE" id="PS50181"/>
    </source>
</evidence>
<feature type="domain" description="F-box" evidence="2">
    <location>
        <begin position="345"/>
        <end position="391"/>
    </location>
</feature>
<dbReference type="InterPro" id="IPR001810">
    <property type="entry name" value="F-box_dom"/>
</dbReference>
<dbReference type="Gene3D" id="3.80.10.10">
    <property type="entry name" value="Ribonuclease Inhibitor"/>
    <property type="match status" value="2"/>
</dbReference>
<keyword evidence="3" id="KW-1185">Reference proteome</keyword>
<proteinExistence type="predicted"/>
<dbReference type="GO" id="GO:0019005">
    <property type="term" value="C:SCF ubiquitin ligase complex"/>
    <property type="evidence" value="ECO:0007669"/>
    <property type="project" value="TreeGrafter"/>
</dbReference>
<dbReference type="OrthoDB" id="2153609at2759"/>
<dbReference type="CTD" id="26235"/>